<name>X0XKB3_9ZZZZ</name>
<proteinExistence type="predicted"/>
<comment type="caution">
    <text evidence="1">The sequence shown here is derived from an EMBL/GenBank/DDBJ whole genome shotgun (WGS) entry which is preliminary data.</text>
</comment>
<dbReference type="AlphaFoldDB" id="X0XKB3"/>
<gene>
    <name evidence="1" type="ORF">S01H1_83231</name>
</gene>
<reference evidence="1" key="1">
    <citation type="journal article" date="2014" name="Front. Microbiol.">
        <title>High frequency of phylogenetically diverse reductive dehalogenase-homologous genes in deep subseafloor sedimentary metagenomes.</title>
        <authorList>
            <person name="Kawai M."/>
            <person name="Futagami T."/>
            <person name="Toyoda A."/>
            <person name="Takaki Y."/>
            <person name="Nishi S."/>
            <person name="Hori S."/>
            <person name="Arai W."/>
            <person name="Tsubouchi T."/>
            <person name="Morono Y."/>
            <person name="Uchiyama I."/>
            <person name="Ito T."/>
            <person name="Fujiyama A."/>
            <person name="Inagaki F."/>
            <person name="Takami H."/>
        </authorList>
    </citation>
    <scope>NUCLEOTIDE SEQUENCE</scope>
    <source>
        <strain evidence="1">Expedition CK06-06</strain>
    </source>
</reference>
<organism evidence="1">
    <name type="scientific">marine sediment metagenome</name>
    <dbReference type="NCBI Taxonomy" id="412755"/>
    <lineage>
        <taxon>unclassified sequences</taxon>
        <taxon>metagenomes</taxon>
        <taxon>ecological metagenomes</taxon>
    </lineage>
</organism>
<sequence length="133" mass="14077">MLTRKLSISLTVALLLAVAGYALEPSPVPRGRSLMSQVVLVKAGRPAAAIAVADDEQHRTLAAQVQDAIKQATGAQLPIISDTEAAANIGSGNLVVIGNLMTNKVAERLYHNYYIASDAAQPGPGRYEFRTVH</sequence>
<dbReference type="EMBL" id="BARS01056544">
    <property type="protein sequence ID" value="GAG43614.1"/>
    <property type="molecule type" value="Genomic_DNA"/>
</dbReference>
<feature type="non-terminal residue" evidence="1">
    <location>
        <position position="133"/>
    </location>
</feature>
<protein>
    <submittedName>
        <fullName evidence="1">Uncharacterized protein</fullName>
    </submittedName>
</protein>
<accession>X0XKB3</accession>
<evidence type="ECO:0000313" key="1">
    <source>
        <dbReference type="EMBL" id="GAG43614.1"/>
    </source>
</evidence>